<dbReference type="OrthoDB" id="5288142at2759"/>
<feature type="compositionally biased region" description="Low complexity" evidence="1">
    <location>
        <begin position="590"/>
        <end position="601"/>
    </location>
</feature>
<feature type="region of interest" description="Disordered" evidence="1">
    <location>
        <begin position="391"/>
        <end position="421"/>
    </location>
</feature>
<dbReference type="AlphaFoldDB" id="A0A2K3Q8F3"/>
<dbReference type="Proteomes" id="UP000236621">
    <property type="component" value="Unassembled WGS sequence"/>
</dbReference>
<dbReference type="EMBL" id="NRSZ01001041">
    <property type="protein sequence ID" value="PNY23819.1"/>
    <property type="molecule type" value="Genomic_DNA"/>
</dbReference>
<feature type="region of interest" description="Disordered" evidence="1">
    <location>
        <begin position="607"/>
        <end position="629"/>
    </location>
</feature>
<accession>A0A2K3Q8F3</accession>
<feature type="region of interest" description="Disordered" evidence="1">
    <location>
        <begin position="1"/>
        <end position="31"/>
    </location>
</feature>
<feature type="region of interest" description="Disordered" evidence="1">
    <location>
        <begin position="582"/>
        <end position="601"/>
    </location>
</feature>
<evidence type="ECO:0000313" key="2">
    <source>
        <dbReference type="EMBL" id="PNY23819.1"/>
    </source>
</evidence>
<feature type="region of interest" description="Disordered" evidence="1">
    <location>
        <begin position="290"/>
        <end position="326"/>
    </location>
</feature>
<feature type="region of interest" description="Disordered" evidence="1">
    <location>
        <begin position="1067"/>
        <end position="1086"/>
    </location>
</feature>
<evidence type="ECO:0000256" key="1">
    <source>
        <dbReference type="SAM" id="MobiDB-lite"/>
    </source>
</evidence>
<feature type="compositionally biased region" description="Polar residues" evidence="1">
    <location>
        <begin position="122"/>
        <end position="131"/>
    </location>
</feature>
<feature type="compositionally biased region" description="Acidic residues" evidence="1">
    <location>
        <begin position="772"/>
        <end position="786"/>
    </location>
</feature>
<evidence type="ECO:0000313" key="3">
    <source>
        <dbReference type="Proteomes" id="UP000236621"/>
    </source>
</evidence>
<gene>
    <name evidence="2" type="ORF">TCAP_06246</name>
</gene>
<reference evidence="2 3" key="1">
    <citation type="submission" date="2017-08" db="EMBL/GenBank/DDBJ databases">
        <title>Harnessing the power of phylogenomics to disentangle the directionality and signatures of interkingdom host jumping in the parasitic fungal genus Tolypocladium.</title>
        <authorList>
            <person name="Quandt C.A."/>
            <person name="Patterson W."/>
            <person name="Spatafora J.W."/>
        </authorList>
    </citation>
    <scope>NUCLEOTIDE SEQUENCE [LARGE SCALE GENOMIC DNA]</scope>
    <source>
        <strain evidence="2 3">CBS 113982</strain>
    </source>
</reference>
<feature type="region of interest" description="Disordered" evidence="1">
    <location>
        <begin position="456"/>
        <end position="475"/>
    </location>
</feature>
<keyword evidence="3" id="KW-1185">Reference proteome</keyword>
<name>A0A2K3Q8F3_9HYPO</name>
<feature type="region of interest" description="Disordered" evidence="1">
    <location>
        <begin position="931"/>
        <end position="959"/>
    </location>
</feature>
<feature type="compositionally biased region" description="Polar residues" evidence="1">
    <location>
        <begin position="290"/>
        <end position="300"/>
    </location>
</feature>
<organism evidence="2 3">
    <name type="scientific">Tolypocladium capitatum</name>
    <dbReference type="NCBI Taxonomy" id="45235"/>
    <lineage>
        <taxon>Eukaryota</taxon>
        <taxon>Fungi</taxon>
        <taxon>Dikarya</taxon>
        <taxon>Ascomycota</taxon>
        <taxon>Pezizomycotina</taxon>
        <taxon>Sordariomycetes</taxon>
        <taxon>Hypocreomycetidae</taxon>
        <taxon>Hypocreales</taxon>
        <taxon>Ophiocordycipitaceae</taxon>
        <taxon>Tolypocladium</taxon>
    </lineage>
</organism>
<feature type="compositionally biased region" description="Basic and acidic residues" evidence="1">
    <location>
        <begin position="997"/>
        <end position="1035"/>
    </location>
</feature>
<feature type="region of interest" description="Disordered" evidence="1">
    <location>
        <begin position="991"/>
        <end position="1035"/>
    </location>
</feature>
<feature type="region of interest" description="Disordered" evidence="1">
    <location>
        <begin position="43"/>
        <end position="148"/>
    </location>
</feature>
<feature type="compositionally biased region" description="Basic and acidic residues" evidence="1">
    <location>
        <begin position="1068"/>
        <end position="1086"/>
    </location>
</feature>
<comment type="caution">
    <text evidence="2">The sequence shown here is derived from an EMBL/GenBank/DDBJ whole genome shotgun (WGS) entry which is preliminary data.</text>
</comment>
<sequence>MAAADPGRLAASHGDDSTKLEPLPPTRSVTDRIATPLSLFLDSSSSEAASRGGSGKAPTSGSLARDPFATVSPAETPEPSVSPGLARADSGLDSVADVDISGDLNNGRARVHRYEPPRSPIAQITNTTSPPDNDGEPDSPLSDARPLRTASVRADTRIAHPKPIARSVSISQPVSDLKLRPASSLGNVAHLEATAERLSMTSSIEDAIRDLHGELKRSDSRRSSILAANLRAHSTDIFNNSNGSNGEAATVGQVRRHLSTSSIVSTNIAARHGGYSPAAFVMSPNHSLTTGRLRSGSRNSAGRPDLDLDTVLSRHGPGKSSVRSVRSTKMSLAEISESEPVALNQEAFDKADAAPPIEEQIDESMLMLPQHDDEDVPNTDAFHQMLDDGFSHVHSQHPTAEEPDFHHAQHDNAPERPASSHSINTFQQCRDAFVDFDGVHWEPEGEEVLFVPPALETDLPTPRSAPTGMIRPQSYMNPETGQQMLYYPAKVPAMLNLPPKLSSRPKATQRNQRRSQILSAIMDSAGQPVLPGAKRNSAFPDMNRHCGAADFVEQSWLPDPVAGQRDSFAALSSYGALYDPEAKSDHAAEEPAAAPEAEPLVAADGLRRPPRLSAMDPEKRKLKGSSNNLPPQLRAGAFFDLPPVTAEVEIKDGSAMATLDSILDASANAPVSAFTDHAFAGKLGSEIYGKAKKHKGRKSTATPNVLSLEPKKRSSLMWLRKRSSSCNSEEQRRPHSMVGAHIRDTDDESGDAEGRRSPSGNSEDNVIRVGADEPEPEEEDSESDDDLAYHGPPTTLLAELQLRKQEQQVRTKNRFANGMHATLLEMDTVAEQQRKHRQQKRVNLAWEDPSAHGDQNGTDDEDVPLAILAAMQQGAKNLADLERPMGLMQRRAIEDNEPLSHRRARLQGLEPPPPVIPQNRQSVMSFPALRAVDNRSPHSGTSPMPSPRPEENEVEGETLGERRRRLAAKDGSDGDLPIARPVSRAFSAELLSQFGDPEDRKEKADSRKENKTADVKVEEETLGQRRRRLQAEREAREREMSYGNLVGEPMQQRISRRLSMADVLAAHPKNESDARAQEPRLRAEEEQRAAREQEAKMAVMRKQMPQGLAMERAAGFRGGVYNDGTGGYGPQATRSSPVVNTQGVARAHYGNQNRSSVMLNNSYGGPVPQPMYGAMGTFGGMNNMGACNSMNNVGLYNGGSTMSMYGAGMASPGMQIPMQMPMPMGTGSVDRVEQWRRGVRP</sequence>
<dbReference type="STRING" id="45235.A0A2K3Q8F3"/>
<feature type="region of interest" description="Disordered" evidence="1">
    <location>
        <begin position="717"/>
        <end position="792"/>
    </location>
</feature>
<feature type="compositionally biased region" description="Basic and acidic residues" evidence="1">
    <location>
        <begin position="399"/>
        <end position="414"/>
    </location>
</feature>
<protein>
    <submittedName>
        <fullName evidence="2">Uncharacterized protein</fullName>
    </submittedName>
</protein>
<proteinExistence type="predicted"/>